<evidence type="ECO:0000313" key="8">
    <source>
        <dbReference type="Proteomes" id="UP000232323"/>
    </source>
</evidence>
<dbReference type="PANTHER" id="PTHR12144:SF0">
    <property type="entry name" value="NEGATIVE ELONGATION FACTOR C_D"/>
    <property type="match status" value="1"/>
</dbReference>
<dbReference type="EMBL" id="BEGY01000077">
    <property type="protein sequence ID" value="GAX82209.1"/>
    <property type="molecule type" value="Genomic_DNA"/>
</dbReference>
<evidence type="ECO:0000256" key="2">
    <source>
        <dbReference type="ARBA" id="ARBA00005726"/>
    </source>
</evidence>
<accession>A0A250XH18</accession>
<keyword evidence="4" id="KW-0805">Transcription regulation</keyword>
<evidence type="ECO:0000256" key="4">
    <source>
        <dbReference type="ARBA" id="ARBA00023015"/>
    </source>
</evidence>
<evidence type="ECO:0000256" key="1">
    <source>
        <dbReference type="ARBA" id="ARBA00004123"/>
    </source>
</evidence>
<comment type="caution">
    <text evidence="7">The sequence shown here is derived from an EMBL/GenBank/DDBJ whole genome shotgun (WGS) entry which is preliminary data.</text>
</comment>
<dbReference type="Proteomes" id="UP000232323">
    <property type="component" value="Unassembled WGS sequence"/>
</dbReference>
<sequence length="618" mass="68651">MEDSESQVHILSSCEELLRRPDFILEPRCWDTILKYIKAGGKPEQLIESLTDSYVGYAQMASLVCHWNHLADYKAESIDAGAPTASTSESHVKDFDEFHFLKEFVKQKFDSEKLAGVFHQNNGKPPAWIENLTQDPRGRQLIYELSAAHRNSLILNYGIQKILMQGHEDEVASVGSSLASYFSVFHRLLVARLRAIATLCTSSSQSVGTRTASQELQHLAKELADSCAHSLHTYLYAQQLLLWLSQHPGGQVFLRMSQELEHVAAASHPVVWSLLVMLLPPGSHDPCCVFCQVMLLPPGSHEDVVKATGLVSVLLSSSNPGTSLDLSRLADLYHANPELSVSPIQHPQLIKILVTIVFTPGRHGLTDLQQVAMSLLARSTSCSQDCRDQVEDAQRVESTCEAMQAALRIGQHAQGKLVPEDGAHMYMVADNPAACIGLLHYMRHLLSQWDYFHSEAGSQNATPVFVRIAVFIAKKQCALLYLVIDVFESALRALGSQRSELSKIFLDASVVLLRDHGWVPEISDMVNRWSKEADPSLVRYLLHQMLACVCEPYSAPFASWMLRHMTASGIRRVRDGQRGSGQYVALLHEFAASSSKLPFSPPLGPKEASLLQELQQNR</sequence>
<gene>
    <name evidence="7" type="ORF">CEUSTIGMA_g9637.t1</name>
</gene>
<evidence type="ECO:0000256" key="5">
    <source>
        <dbReference type="ARBA" id="ARBA00023163"/>
    </source>
</evidence>
<dbReference type="InterPro" id="IPR006942">
    <property type="entry name" value="TH1"/>
</dbReference>
<organism evidence="7 8">
    <name type="scientific">Chlamydomonas eustigma</name>
    <dbReference type="NCBI Taxonomy" id="1157962"/>
    <lineage>
        <taxon>Eukaryota</taxon>
        <taxon>Viridiplantae</taxon>
        <taxon>Chlorophyta</taxon>
        <taxon>core chlorophytes</taxon>
        <taxon>Chlorophyceae</taxon>
        <taxon>CS clade</taxon>
        <taxon>Chlamydomonadales</taxon>
        <taxon>Chlamydomonadaceae</taxon>
        <taxon>Chlamydomonas</taxon>
    </lineage>
</organism>
<dbReference type="STRING" id="1157962.A0A250XH18"/>
<dbReference type="PANTHER" id="PTHR12144">
    <property type="entry name" value="NEGATIVE ELONGATION FACTOR D"/>
    <property type="match status" value="1"/>
</dbReference>
<proteinExistence type="inferred from homology"/>
<comment type="similarity">
    <text evidence="2">Belongs to the NELF-D family.</text>
</comment>
<reference evidence="7 8" key="1">
    <citation type="submission" date="2017-08" db="EMBL/GenBank/DDBJ databases">
        <title>Acidophilic green algal genome provides insights into adaptation to an acidic environment.</title>
        <authorList>
            <person name="Hirooka S."/>
            <person name="Hirose Y."/>
            <person name="Kanesaki Y."/>
            <person name="Higuchi S."/>
            <person name="Fujiwara T."/>
            <person name="Onuma R."/>
            <person name="Era A."/>
            <person name="Ohbayashi R."/>
            <person name="Uzuka A."/>
            <person name="Nozaki H."/>
            <person name="Yoshikawa H."/>
            <person name="Miyagishima S.Y."/>
        </authorList>
    </citation>
    <scope>NUCLEOTIDE SEQUENCE [LARGE SCALE GENOMIC DNA]</scope>
    <source>
        <strain evidence="7 8">NIES-2499</strain>
    </source>
</reference>
<dbReference type="AlphaFoldDB" id="A0A250XH18"/>
<name>A0A250XH18_9CHLO</name>
<evidence type="ECO:0000256" key="3">
    <source>
        <dbReference type="ARBA" id="ARBA00022491"/>
    </source>
</evidence>
<dbReference type="GO" id="GO:0032021">
    <property type="term" value="C:NELF complex"/>
    <property type="evidence" value="ECO:0007669"/>
    <property type="project" value="TreeGrafter"/>
</dbReference>
<dbReference type="OrthoDB" id="511287at2759"/>
<keyword evidence="5" id="KW-0804">Transcription</keyword>
<keyword evidence="8" id="KW-1185">Reference proteome</keyword>
<protein>
    <submittedName>
        <fullName evidence="7">Uncharacterized protein</fullName>
    </submittedName>
</protein>
<comment type="subcellular location">
    <subcellularLocation>
        <location evidence="1">Nucleus</location>
    </subcellularLocation>
</comment>
<evidence type="ECO:0000256" key="6">
    <source>
        <dbReference type="ARBA" id="ARBA00023242"/>
    </source>
</evidence>
<dbReference type="GO" id="GO:0034244">
    <property type="term" value="P:negative regulation of transcription elongation by RNA polymerase II"/>
    <property type="evidence" value="ECO:0007669"/>
    <property type="project" value="TreeGrafter"/>
</dbReference>
<keyword evidence="3" id="KW-0678">Repressor</keyword>
<dbReference type="Pfam" id="PF04858">
    <property type="entry name" value="TH1"/>
    <property type="match status" value="1"/>
</dbReference>
<keyword evidence="6" id="KW-0539">Nucleus</keyword>
<evidence type="ECO:0000313" key="7">
    <source>
        <dbReference type="EMBL" id="GAX82209.1"/>
    </source>
</evidence>
<dbReference type="GO" id="GO:0003723">
    <property type="term" value="F:RNA binding"/>
    <property type="evidence" value="ECO:0007669"/>
    <property type="project" value="TreeGrafter"/>
</dbReference>